<evidence type="ECO:0000313" key="3">
    <source>
        <dbReference type="Proteomes" id="UP000269669"/>
    </source>
</evidence>
<accession>A0A3R9WID9</accession>
<dbReference type="RefSeq" id="WP_260472913.1">
    <property type="nucleotide sequence ID" value="NZ_RSDW01000001.1"/>
</dbReference>
<evidence type="ECO:0000256" key="1">
    <source>
        <dbReference type="SAM" id="Phobius"/>
    </source>
</evidence>
<evidence type="ECO:0000313" key="2">
    <source>
        <dbReference type="EMBL" id="RSL17918.1"/>
    </source>
</evidence>
<gene>
    <name evidence="2" type="ORF">EDE15_3470</name>
</gene>
<feature type="transmembrane region" description="Helical" evidence="1">
    <location>
        <begin position="139"/>
        <end position="161"/>
    </location>
</feature>
<dbReference type="Proteomes" id="UP000269669">
    <property type="component" value="Unassembled WGS sequence"/>
</dbReference>
<name>A0A3R9WID9_9BACT</name>
<keyword evidence="1" id="KW-1133">Transmembrane helix</keyword>
<keyword evidence="3" id="KW-1185">Reference proteome</keyword>
<keyword evidence="1" id="KW-0472">Membrane</keyword>
<organism evidence="2 3">
    <name type="scientific">Edaphobacter aggregans</name>
    <dbReference type="NCBI Taxonomy" id="570835"/>
    <lineage>
        <taxon>Bacteria</taxon>
        <taxon>Pseudomonadati</taxon>
        <taxon>Acidobacteriota</taxon>
        <taxon>Terriglobia</taxon>
        <taxon>Terriglobales</taxon>
        <taxon>Acidobacteriaceae</taxon>
        <taxon>Edaphobacter</taxon>
    </lineage>
</organism>
<protein>
    <submittedName>
        <fullName evidence="2">Uncharacterized protein</fullName>
    </submittedName>
</protein>
<dbReference type="AlphaFoldDB" id="A0A3R9WID9"/>
<feature type="transmembrane region" description="Helical" evidence="1">
    <location>
        <begin position="109"/>
        <end position="127"/>
    </location>
</feature>
<dbReference type="EMBL" id="RSDW01000001">
    <property type="protein sequence ID" value="RSL17918.1"/>
    <property type="molecule type" value="Genomic_DNA"/>
</dbReference>
<comment type="caution">
    <text evidence="2">The sequence shown here is derived from an EMBL/GenBank/DDBJ whole genome shotgun (WGS) entry which is preliminary data.</text>
</comment>
<proteinExistence type="predicted"/>
<sequence length="171" mass="18718">MSEPRVLLLFDPEARPQNWNERMAPGEYAVLYSGTQPRVVGREDESGGGVPACTVFGSLAEAKAHAAAKVAEDPALRCRIYDQHGLAGQPVREIRGTQYKGESEISARFRRWGGSILLVAGIMLWVLDEHFDLKMGWPAAVAARIAPLGLILLVTELVIVVEARRQRGRSG</sequence>
<reference evidence="2 3" key="1">
    <citation type="submission" date="2018-12" db="EMBL/GenBank/DDBJ databases">
        <title>Sequencing of bacterial isolates from soil warming experiment in Harvard Forest, Massachusetts, USA.</title>
        <authorList>
            <person name="Deangelis K."/>
        </authorList>
    </citation>
    <scope>NUCLEOTIDE SEQUENCE [LARGE SCALE GENOMIC DNA]</scope>
    <source>
        <strain evidence="2 3">EB153</strain>
    </source>
</reference>
<keyword evidence="1" id="KW-0812">Transmembrane</keyword>